<dbReference type="RefSeq" id="WP_210119361.1">
    <property type="nucleotide sequence ID" value="NZ_CP054142.1"/>
</dbReference>
<dbReference type="SUPFAM" id="SSF54862">
    <property type="entry name" value="4Fe-4S ferredoxins"/>
    <property type="match status" value="1"/>
</dbReference>
<evidence type="ECO:0000313" key="2">
    <source>
        <dbReference type="EMBL" id="QTQ14717.1"/>
    </source>
</evidence>
<dbReference type="InterPro" id="IPR017896">
    <property type="entry name" value="4Fe4S_Fe-S-bd"/>
</dbReference>
<name>A0A975F5E7_9SPIR</name>
<proteinExistence type="predicted"/>
<reference evidence="2 3" key="1">
    <citation type="journal article" date="2021" name="Microbiol. Resour. Announc.">
        <title>Complete Genome Sequences of Three Human Oral Treponema parvum Isolates.</title>
        <authorList>
            <person name="Zeng H."/>
            <person name="Watt R.M."/>
        </authorList>
    </citation>
    <scope>NUCLEOTIDE SEQUENCE [LARGE SCALE GENOMIC DNA]</scope>
    <source>
        <strain evidence="2 3">ATCC 700770</strain>
    </source>
</reference>
<evidence type="ECO:0000259" key="1">
    <source>
        <dbReference type="PROSITE" id="PS51379"/>
    </source>
</evidence>
<dbReference type="Pfam" id="PF12838">
    <property type="entry name" value="Fer4_7"/>
    <property type="match status" value="1"/>
</dbReference>
<dbReference type="Gene3D" id="3.30.70.20">
    <property type="match status" value="1"/>
</dbReference>
<evidence type="ECO:0000313" key="3">
    <source>
        <dbReference type="Proteomes" id="UP000671908"/>
    </source>
</evidence>
<dbReference type="EMBL" id="CP054142">
    <property type="protein sequence ID" value="QTQ14717.1"/>
    <property type="molecule type" value="Genomic_DNA"/>
</dbReference>
<feature type="domain" description="4Fe-4S ferredoxin-type" evidence="1">
    <location>
        <begin position="188"/>
        <end position="217"/>
    </location>
</feature>
<gene>
    <name evidence="2" type="ORF">HRQ91_09715</name>
</gene>
<dbReference type="Pfam" id="PF04015">
    <property type="entry name" value="DUF362"/>
    <property type="match status" value="1"/>
</dbReference>
<feature type="domain" description="4Fe-4S ferredoxin-type" evidence="1">
    <location>
        <begin position="228"/>
        <end position="257"/>
    </location>
</feature>
<dbReference type="Proteomes" id="UP000671908">
    <property type="component" value="Chromosome"/>
</dbReference>
<sequence>MEKAKVYFTDFRTKGSEDLLKKLQRLIKTAGIGNIDFSGKFTAIKIHFGEPGNISYLRPNYAKAVADSIKDLGGVPFLTDCNTLYVGQRKNAIDHLEAAYLNGFSPFSTGCHVIIADGLKGTDEAYVPFPEGEYVKEAKVGRALMDADVLVSLTHFKLHELTGIGGAIKNIGMGGGSRAGKMEQHNAGKPLVNEELCIGCGQCAKGCAHGAITFFDSAGVEGKAGRGMVARINHVLCAGCGRCIGNCNQDAIYPSEDNSMETLSCKMAEYAAAIVKNRPQFHISLIVDVSPYCDCHSQNDAPVIADVGMFASFDAVALDQACCDAMLRQPPLPNTVMDNIKIINHDVSRSFHPTTDWRVQLLHAEKIGMGTREYDLIKV</sequence>
<dbReference type="PROSITE" id="PS51379">
    <property type="entry name" value="4FE4S_FER_2"/>
    <property type="match status" value="2"/>
</dbReference>
<dbReference type="InterPro" id="IPR007160">
    <property type="entry name" value="DUF362"/>
</dbReference>
<keyword evidence="3" id="KW-1185">Reference proteome</keyword>
<organism evidence="2 3">
    <name type="scientific">Treponema parvum</name>
    <dbReference type="NCBI Taxonomy" id="138851"/>
    <lineage>
        <taxon>Bacteria</taxon>
        <taxon>Pseudomonadati</taxon>
        <taxon>Spirochaetota</taxon>
        <taxon>Spirochaetia</taxon>
        <taxon>Spirochaetales</taxon>
        <taxon>Treponemataceae</taxon>
        <taxon>Treponema</taxon>
    </lineage>
</organism>
<dbReference type="KEGG" id="tpav:HRQ91_09715"/>
<accession>A0A975F5E7</accession>
<protein>
    <submittedName>
        <fullName evidence="2">DUF362 domain-containing protein</fullName>
    </submittedName>
</protein>
<dbReference type="AlphaFoldDB" id="A0A975F5E7"/>